<proteinExistence type="predicted"/>
<protein>
    <submittedName>
        <fullName evidence="2">Uncharacterized protein</fullName>
    </submittedName>
</protein>
<comment type="caution">
    <text evidence="2">The sequence shown here is derived from an EMBL/GenBank/DDBJ whole genome shotgun (WGS) entry which is preliminary data.</text>
</comment>
<evidence type="ECO:0000256" key="1">
    <source>
        <dbReference type="SAM" id="Phobius"/>
    </source>
</evidence>
<dbReference type="EMBL" id="JAENBP010000004">
    <property type="protein sequence ID" value="MBJ8349781.1"/>
    <property type="molecule type" value="Genomic_DNA"/>
</dbReference>
<reference evidence="2 3" key="1">
    <citation type="journal article" date="2021" name="Int. J. Syst. Evol. Microbiol.">
        <title>Streptococcus vicugnae sp. nov., isolated from faeces of alpacas (Vicugna pacos) and cattle (Bos taurus), Streptococcus zalophi sp. nov., and Streptococcus pacificus sp. nov., isolated from respiratory tract of California sea lions (Zalophus californianus).</title>
        <authorList>
            <person name="Volokhov D.V."/>
            <person name="Zagorodnyaya T.A."/>
            <person name="Shen Z."/>
            <person name="Blom J."/>
            <person name="Furtak V.A."/>
            <person name="Eisenberg T."/>
            <person name="Fan P."/>
            <person name="Jeong K.C."/>
            <person name="Gao Y."/>
            <person name="Zhang S."/>
            <person name="Amselle M."/>
        </authorList>
    </citation>
    <scope>NUCLEOTIDE SEQUENCE [LARGE SCALE GENOMIC DNA]</scope>
    <source>
        <strain evidence="3">CSL7508-lung</strain>
    </source>
</reference>
<evidence type="ECO:0000313" key="2">
    <source>
        <dbReference type="EMBL" id="MBJ8349781.1"/>
    </source>
</evidence>
<dbReference type="AlphaFoldDB" id="A0A934P9R3"/>
<dbReference type="Proteomes" id="UP000644875">
    <property type="component" value="Unassembled WGS sequence"/>
</dbReference>
<dbReference type="RefSeq" id="WP_199567705.1">
    <property type="nucleotide sequence ID" value="NZ_JAENBP010000004.1"/>
</dbReference>
<gene>
    <name evidence="2" type="ORF">JHK64_03925</name>
</gene>
<sequence>MFNHLKQTIIFNSSAFGHGRLFSIFKSFVLLVQMQYQLFKAFCFSIFTFDNIIFTGFALTL</sequence>
<feature type="transmembrane region" description="Helical" evidence="1">
    <location>
        <begin position="38"/>
        <end position="59"/>
    </location>
</feature>
<evidence type="ECO:0000313" key="3">
    <source>
        <dbReference type="Proteomes" id="UP000644875"/>
    </source>
</evidence>
<keyword evidence="3" id="KW-1185">Reference proteome</keyword>
<accession>A0A934P9R3</accession>
<keyword evidence="1" id="KW-0812">Transmembrane</keyword>
<organism evidence="2 3">
    <name type="scientific">Streptococcus zalophi</name>
    <dbReference type="NCBI Taxonomy" id="640031"/>
    <lineage>
        <taxon>Bacteria</taxon>
        <taxon>Bacillati</taxon>
        <taxon>Bacillota</taxon>
        <taxon>Bacilli</taxon>
        <taxon>Lactobacillales</taxon>
        <taxon>Streptococcaceae</taxon>
        <taxon>Streptococcus</taxon>
    </lineage>
</organism>
<keyword evidence="1" id="KW-0472">Membrane</keyword>
<name>A0A934P9R3_9STRE</name>
<keyword evidence="1" id="KW-1133">Transmembrane helix</keyword>